<protein>
    <submittedName>
        <fullName evidence="1">Uncharacterized protein</fullName>
    </submittedName>
</protein>
<dbReference type="RefSeq" id="WP_243515161.1">
    <property type="nucleotide sequence ID" value="NZ_CP094534.1"/>
</dbReference>
<sequence>MLHPNNQTMKCGTLGYDAPQRGQQVLSPVGFAEFSAAFSGVSPVAVPVFRNGFFVPSPAAVPHLSSCV</sequence>
<evidence type="ECO:0000313" key="2">
    <source>
        <dbReference type="Proteomes" id="UP000831390"/>
    </source>
</evidence>
<keyword evidence="2" id="KW-1185">Reference proteome</keyword>
<evidence type="ECO:0000313" key="1">
    <source>
        <dbReference type="EMBL" id="UOE34279.1"/>
    </source>
</evidence>
<organism evidence="1 2">
    <name type="scientific">Hymenobacter monticola</name>
    <dbReference type="NCBI Taxonomy" id="1705399"/>
    <lineage>
        <taxon>Bacteria</taxon>
        <taxon>Pseudomonadati</taxon>
        <taxon>Bacteroidota</taxon>
        <taxon>Cytophagia</taxon>
        <taxon>Cytophagales</taxon>
        <taxon>Hymenobacteraceae</taxon>
        <taxon>Hymenobacter</taxon>
    </lineage>
</organism>
<reference evidence="1 2" key="1">
    <citation type="submission" date="2022-03" db="EMBL/GenBank/DDBJ databases">
        <title>Hymenobactersp. isolated from the air.</title>
        <authorList>
            <person name="Won M."/>
            <person name="Kwon S.-W."/>
        </authorList>
    </citation>
    <scope>NUCLEOTIDE SEQUENCE [LARGE SCALE GENOMIC DNA]</scope>
    <source>
        <strain evidence="1 2">KACC 22596</strain>
    </source>
</reference>
<dbReference type="Proteomes" id="UP000831390">
    <property type="component" value="Chromosome"/>
</dbReference>
<proteinExistence type="predicted"/>
<name>A0ABY4B538_9BACT</name>
<accession>A0ABY4B538</accession>
<dbReference type="EMBL" id="CP094534">
    <property type="protein sequence ID" value="UOE34279.1"/>
    <property type="molecule type" value="Genomic_DNA"/>
</dbReference>
<gene>
    <name evidence="1" type="ORF">MTP16_01180</name>
</gene>